<comment type="similarity">
    <text evidence="1">Belongs to the short-chain dehydrogenases/reductases (SDR) family.</text>
</comment>
<dbReference type="InterPro" id="IPR002347">
    <property type="entry name" value="SDR_fam"/>
</dbReference>
<dbReference type="PRINTS" id="PR00081">
    <property type="entry name" value="GDHRDH"/>
</dbReference>
<gene>
    <name evidence="3" type="ORF">HCU74_02970</name>
</gene>
<dbReference type="Pfam" id="PF13561">
    <property type="entry name" value="adh_short_C2"/>
    <property type="match status" value="1"/>
</dbReference>
<dbReference type="EMBL" id="JAAWWK010000001">
    <property type="protein sequence ID" value="NKI16375.1"/>
    <property type="molecule type" value="Genomic_DNA"/>
</dbReference>
<dbReference type="InterPro" id="IPR036291">
    <property type="entry name" value="NAD(P)-bd_dom_sf"/>
</dbReference>
<evidence type="ECO:0000313" key="3">
    <source>
        <dbReference type="EMBL" id="NKI16375.1"/>
    </source>
</evidence>
<protein>
    <submittedName>
        <fullName evidence="3">SDR family oxidoreductase</fullName>
    </submittedName>
</protein>
<proteinExistence type="inferred from homology"/>
<keyword evidence="4" id="KW-1185">Reference proteome</keyword>
<name>A0ABX1GB52_9GAMM</name>
<evidence type="ECO:0000256" key="2">
    <source>
        <dbReference type="ARBA" id="ARBA00023002"/>
    </source>
</evidence>
<dbReference type="Gene3D" id="3.40.50.720">
    <property type="entry name" value="NAD(P)-binding Rossmann-like Domain"/>
    <property type="match status" value="1"/>
</dbReference>
<dbReference type="PANTHER" id="PTHR43639">
    <property type="entry name" value="OXIDOREDUCTASE, SHORT-CHAIN DEHYDROGENASE/REDUCTASE FAMILY (AFU_ORTHOLOGUE AFUA_5G02870)"/>
    <property type="match status" value="1"/>
</dbReference>
<dbReference type="SUPFAM" id="SSF51735">
    <property type="entry name" value="NAD(P)-binding Rossmann-fold domains"/>
    <property type="match status" value="1"/>
</dbReference>
<dbReference type="PANTHER" id="PTHR43639:SF1">
    <property type="entry name" value="SHORT-CHAIN DEHYDROGENASE_REDUCTASE FAMILY PROTEIN"/>
    <property type="match status" value="1"/>
</dbReference>
<dbReference type="RefSeq" id="WP_168448898.1">
    <property type="nucleotide sequence ID" value="NZ_JAAWWK010000001.1"/>
</dbReference>
<dbReference type="Proteomes" id="UP000765845">
    <property type="component" value="Unassembled WGS sequence"/>
</dbReference>
<sequence>MNRAASGESDFPQVGGALVVGGTGGLGREIVRRLAHNGVHVAFTYNSNRDAAVVLQAELVEQGAKVSAYQLDLMDQGSIKTAVESVAEAFGGLHTVVYAAGVPLYLSYISKIAAEDMLFHMQSDVMGFFHILQTSLPHVRAARGSYIACCSCGLDKWPIKDALSVVPKSGIAALVKGVAREEGHLGVRANVVGTGVMDAGITRSGRESGDIPESFITGAIKTTPLGRLGEAGDVAEAVLFLASQRARFITGQTLNVDGGWTA</sequence>
<comment type="caution">
    <text evidence="3">The sequence shown here is derived from an EMBL/GenBank/DDBJ whole genome shotgun (WGS) entry which is preliminary data.</text>
</comment>
<evidence type="ECO:0000313" key="4">
    <source>
        <dbReference type="Proteomes" id="UP000765845"/>
    </source>
</evidence>
<evidence type="ECO:0000256" key="1">
    <source>
        <dbReference type="ARBA" id="ARBA00006484"/>
    </source>
</evidence>
<keyword evidence="2" id="KW-0560">Oxidoreductase</keyword>
<accession>A0ABX1GB52</accession>
<organism evidence="3 4">
    <name type="scientific">Spongiibacter thalassae</name>
    <dbReference type="NCBI Taxonomy" id="2721624"/>
    <lineage>
        <taxon>Bacteria</taxon>
        <taxon>Pseudomonadati</taxon>
        <taxon>Pseudomonadota</taxon>
        <taxon>Gammaproteobacteria</taxon>
        <taxon>Cellvibrionales</taxon>
        <taxon>Spongiibacteraceae</taxon>
        <taxon>Spongiibacter</taxon>
    </lineage>
</organism>
<reference evidence="3 4" key="1">
    <citation type="submission" date="2020-04" db="EMBL/GenBank/DDBJ databases">
        <authorList>
            <person name="Yoon J."/>
        </authorList>
    </citation>
    <scope>NUCLEOTIDE SEQUENCE [LARGE SCALE GENOMIC DNA]</scope>
    <source>
        <strain evidence="3 4">KMU-166</strain>
    </source>
</reference>